<dbReference type="Pfam" id="PF24626">
    <property type="entry name" value="SH3_Tf2-1"/>
    <property type="match status" value="1"/>
</dbReference>
<feature type="domain" description="Tf2-1-like SH3-like" evidence="2">
    <location>
        <begin position="36"/>
        <end position="98"/>
    </location>
</feature>
<gene>
    <name evidence="3" type="ORF">O181_015891</name>
</gene>
<feature type="compositionally biased region" description="Polar residues" evidence="1">
    <location>
        <begin position="132"/>
        <end position="142"/>
    </location>
</feature>
<evidence type="ECO:0000313" key="3">
    <source>
        <dbReference type="EMBL" id="MBW0476176.1"/>
    </source>
</evidence>
<dbReference type="Proteomes" id="UP000765509">
    <property type="component" value="Unassembled WGS sequence"/>
</dbReference>
<name>A0A9Q3C0P6_9BASI</name>
<evidence type="ECO:0000259" key="2">
    <source>
        <dbReference type="Pfam" id="PF24626"/>
    </source>
</evidence>
<evidence type="ECO:0000256" key="1">
    <source>
        <dbReference type="SAM" id="MobiDB-lite"/>
    </source>
</evidence>
<comment type="caution">
    <text evidence="3">The sequence shown here is derived from an EMBL/GenBank/DDBJ whole genome shotgun (WGS) entry which is preliminary data.</text>
</comment>
<sequence length="142" mass="16853">MWKKAFNTSERCIAEAKEYNKQRYYKTHKEPDFREGEQVLVSNLNFNILKGPHKMRDWFWGPFTIIRLIGKEAVAVRLTEEFSRKHPVFPMSLVKPYHQTGEDRFPSRNKRHSTGHTGGRRLPWSAEENYEGQKSQTEWEGP</sequence>
<evidence type="ECO:0000313" key="4">
    <source>
        <dbReference type="Proteomes" id="UP000765509"/>
    </source>
</evidence>
<feature type="region of interest" description="Disordered" evidence="1">
    <location>
        <begin position="98"/>
        <end position="142"/>
    </location>
</feature>
<dbReference type="InterPro" id="IPR056924">
    <property type="entry name" value="SH3_Tf2-1"/>
</dbReference>
<proteinExistence type="predicted"/>
<dbReference type="AlphaFoldDB" id="A0A9Q3C0P6"/>
<dbReference type="EMBL" id="AVOT02004371">
    <property type="protein sequence ID" value="MBW0476176.1"/>
    <property type="molecule type" value="Genomic_DNA"/>
</dbReference>
<protein>
    <recommendedName>
        <fullName evidence="2">Tf2-1-like SH3-like domain-containing protein</fullName>
    </recommendedName>
</protein>
<dbReference type="OrthoDB" id="8022549at2759"/>
<reference evidence="3" key="1">
    <citation type="submission" date="2021-03" db="EMBL/GenBank/DDBJ databases">
        <title>Draft genome sequence of rust myrtle Austropuccinia psidii MF-1, a brazilian biotype.</title>
        <authorList>
            <person name="Quecine M.C."/>
            <person name="Pachon D.M.R."/>
            <person name="Bonatelli M.L."/>
            <person name="Correr F.H."/>
            <person name="Franceschini L.M."/>
            <person name="Leite T.F."/>
            <person name="Margarido G.R.A."/>
            <person name="Almeida C.A."/>
            <person name="Ferrarezi J.A."/>
            <person name="Labate C.A."/>
        </authorList>
    </citation>
    <scope>NUCLEOTIDE SEQUENCE</scope>
    <source>
        <strain evidence="3">MF-1</strain>
    </source>
</reference>
<keyword evidence="4" id="KW-1185">Reference proteome</keyword>
<organism evidence="3 4">
    <name type="scientific">Austropuccinia psidii MF-1</name>
    <dbReference type="NCBI Taxonomy" id="1389203"/>
    <lineage>
        <taxon>Eukaryota</taxon>
        <taxon>Fungi</taxon>
        <taxon>Dikarya</taxon>
        <taxon>Basidiomycota</taxon>
        <taxon>Pucciniomycotina</taxon>
        <taxon>Pucciniomycetes</taxon>
        <taxon>Pucciniales</taxon>
        <taxon>Sphaerophragmiaceae</taxon>
        <taxon>Austropuccinia</taxon>
    </lineage>
</organism>
<accession>A0A9Q3C0P6</accession>